<gene>
    <name evidence="11" type="ORF">LSTR_LSTR005526</name>
</gene>
<dbReference type="Gene3D" id="2.60.40.2300">
    <property type="entry name" value="Neutral/alkaline non-lysosomal ceramidase, C-terminal domain"/>
    <property type="match status" value="1"/>
</dbReference>
<keyword evidence="6" id="KW-0479">Metal-binding</keyword>
<dbReference type="GO" id="GO:0046872">
    <property type="term" value="F:metal ion binding"/>
    <property type="evidence" value="ECO:0007669"/>
    <property type="project" value="UniProtKB-KW"/>
</dbReference>
<reference evidence="11 12" key="1">
    <citation type="journal article" date="2017" name="Gigascience">
        <title>Genome sequence of the small brown planthopper, Laodelphax striatellus.</title>
        <authorList>
            <person name="Zhu J."/>
            <person name="Jiang F."/>
            <person name="Wang X."/>
            <person name="Yang P."/>
            <person name="Bao Y."/>
            <person name="Zhao W."/>
            <person name="Wang W."/>
            <person name="Lu H."/>
            <person name="Wang Q."/>
            <person name="Cui N."/>
            <person name="Li J."/>
            <person name="Chen X."/>
            <person name="Luo L."/>
            <person name="Yu J."/>
            <person name="Kang L."/>
            <person name="Cui F."/>
        </authorList>
    </citation>
    <scope>NUCLEOTIDE SEQUENCE [LARGE SCALE GENOMIC DNA]</scope>
    <source>
        <strain evidence="11">Lst14</strain>
    </source>
</reference>
<comment type="caution">
    <text evidence="11">The sequence shown here is derived from an EMBL/GenBank/DDBJ whole genome shotgun (WGS) entry which is preliminary data.</text>
</comment>
<organism evidence="11 12">
    <name type="scientific">Laodelphax striatellus</name>
    <name type="common">Small brown planthopper</name>
    <name type="synonym">Delphax striatella</name>
    <dbReference type="NCBI Taxonomy" id="195883"/>
    <lineage>
        <taxon>Eukaryota</taxon>
        <taxon>Metazoa</taxon>
        <taxon>Ecdysozoa</taxon>
        <taxon>Arthropoda</taxon>
        <taxon>Hexapoda</taxon>
        <taxon>Insecta</taxon>
        <taxon>Pterygota</taxon>
        <taxon>Neoptera</taxon>
        <taxon>Paraneoptera</taxon>
        <taxon>Hemiptera</taxon>
        <taxon>Auchenorrhyncha</taxon>
        <taxon>Fulgoroidea</taxon>
        <taxon>Delphacidae</taxon>
        <taxon>Criomorphinae</taxon>
        <taxon>Laodelphax</taxon>
    </lineage>
</organism>
<evidence type="ECO:0000256" key="8">
    <source>
        <dbReference type="SAM" id="SignalP"/>
    </source>
</evidence>
<feature type="domain" description="Neutral/alkaline non-lysosomal ceramidase C-terminal" evidence="10">
    <location>
        <begin position="542"/>
        <end position="695"/>
    </location>
</feature>
<dbReference type="GO" id="GO:0046514">
    <property type="term" value="P:ceramide catabolic process"/>
    <property type="evidence" value="ECO:0007669"/>
    <property type="project" value="InterPro"/>
</dbReference>
<feature type="chain" id="PRO_5019860274" description="Neutral ceramidase" evidence="8">
    <location>
        <begin position="21"/>
        <end position="717"/>
    </location>
</feature>
<feature type="binding site" evidence="6">
    <location>
        <position position="504"/>
    </location>
    <ligand>
        <name>Zn(2+)</name>
        <dbReference type="ChEBI" id="CHEBI:29105"/>
    </ligand>
</feature>
<dbReference type="OrthoDB" id="191371at2759"/>
<keyword evidence="12" id="KW-1185">Reference proteome</keyword>
<dbReference type="InterPro" id="IPR038445">
    <property type="entry name" value="NCDase_C_sf"/>
</dbReference>
<evidence type="ECO:0000256" key="2">
    <source>
        <dbReference type="ARBA" id="ARBA00011891"/>
    </source>
</evidence>
<dbReference type="EMBL" id="QKKF02022802">
    <property type="protein sequence ID" value="RZF38165.1"/>
    <property type="molecule type" value="Genomic_DNA"/>
</dbReference>
<evidence type="ECO:0000313" key="12">
    <source>
        <dbReference type="Proteomes" id="UP000291343"/>
    </source>
</evidence>
<proteinExistence type="inferred from homology"/>
<dbReference type="FunCoup" id="A0A482WXC2">
    <property type="interactions" value="181"/>
</dbReference>
<dbReference type="GO" id="GO:0046512">
    <property type="term" value="P:sphingosine biosynthetic process"/>
    <property type="evidence" value="ECO:0007669"/>
    <property type="project" value="TreeGrafter"/>
</dbReference>
<dbReference type="InterPro" id="IPR006823">
    <property type="entry name" value="Ceramidase_alk"/>
</dbReference>
<dbReference type="GO" id="GO:0017040">
    <property type="term" value="F:N-acylsphingosine amidohydrolase activity"/>
    <property type="evidence" value="ECO:0007669"/>
    <property type="project" value="UniProtKB-UniRule"/>
</dbReference>
<dbReference type="EC" id="3.5.1.23" evidence="2 7"/>
<feature type="binding site" evidence="6">
    <location>
        <position position="228"/>
    </location>
    <ligand>
        <name>Zn(2+)</name>
        <dbReference type="ChEBI" id="CHEBI:29105"/>
    </ligand>
</feature>
<keyword evidence="4 7" id="KW-0378">Hydrolase</keyword>
<keyword evidence="6" id="KW-0862">Zinc</keyword>
<evidence type="ECO:0000256" key="6">
    <source>
        <dbReference type="PIRSR" id="PIRSR606823-2"/>
    </source>
</evidence>
<keyword evidence="8" id="KW-0732">Signal</keyword>
<sequence>MTRFTFLFLIFTTLLQVTKISSRAAESLYTIGVGIADITGPPVEVAFMGYARMDQRGDGLHLRQFSRAFILDDGHERFVFVTADCGMMGTGVREAVLKKLESSYHGLYNEQNVMLSGTHTHSAPGGFLMHLIFDLNTMGFVPETFTALVDGITLSIIRAHDRLTGGRLFMAKGEVFGASINRSPQSYLQNPPQERAKYKDDVDKTLVQLQFEDSSGKPLGAISWFAVHPVSMNNTNRLVSSDNMGFAALLFEKKMNPGSFPGKGEFVAGFASSNLGDVSPNVRGPRCSVSGEPCDGVSSSCPNGDACVAAGPGQDMFESTKLIAKRIFNTAWEVWKGEREEVRGRIKVIHQFADLSKMSTTYVDPSNGLERMVEGCLPAMGYSFAAGTIDGPGSFSFKQATRTTNALWNAFRNFITGPSSKQVECQSPKPILLATGEMNFPFEWQPSVVSTQLAFVGQFVIVCVPGEFTTMAGRRLRRTLQQTINLPTEQHVIIAGLCNTYSDYVTTPEEYSLQRYEGASTIYGPHTLTLYMHHYKRMVVSSQQKSHLDSGPRPAQLLNDLISLIPPVLYDRSPWFSSFGDVLVQPPSEVRPGDTVQVTFVSGHPRNNLKHGETYLLVERLVGDDWVTIATDADWETKFMWERTSTLLGTSEAKVEWIIPSDAEPGDYRIRHFGHSKYIFGNIEPYNGTSKIFKVLSDAIESKEPPNGISDTNTKEE</sequence>
<keyword evidence="7" id="KW-0746">Sphingolipid metabolism</keyword>
<evidence type="ECO:0000256" key="4">
    <source>
        <dbReference type="ARBA" id="ARBA00022801"/>
    </source>
</evidence>
<evidence type="ECO:0000313" key="11">
    <source>
        <dbReference type="EMBL" id="RZF38165.1"/>
    </source>
</evidence>
<evidence type="ECO:0000259" key="9">
    <source>
        <dbReference type="Pfam" id="PF04734"/>
    </source>
</evidence>
<name>A0A482WXC2_LAOST</name>
<dbReference type="GO" id="GO:0042759">
    <property type="term" value="P:long-chain fatty acid biosynthetic process"/>
    <property type="evidence" value="ECO:0007669"/>
    <property type="project" value="TreeGrafter"/>
</dbReference>
<dbReference type="Pfam" id="PF17048">
    <property type="entry name" value="Ceramidse_alk_C"/>
    <property type="match status" value="1"/>
</dbReference>
<dbReference type="AlphaFoldDB" id="A0A482WXC2"/>
<protein>
    <recommendedName>
        <fullName evidence="3 7">Neutral ceramidase</fullName>
        <ecNumber evidence="2 7">3.5.1.23</ecNumber>
    </recommendedName>
</protein>
<feature type="binding site" evidence="6">
    <location>
        <position position="119"/>
    </location>
    <ligand>
        <name>Zn(2+)</name>
        <dbReference type="ChEBI" id="CHEBI:29105"/>
    </ligand>
</feature>
<dbReference type="InterPro" id="IPR031331">
    <property type="entry name" value="NEUT/ALK_ceramidase_C"/>
</dbReference>
<keyword evidence="7" id="KW-0443">Lipid metabolism</keyword>
<dbReference type="PANTHER" id="PTHR12670:SF1">
    <property type="entry name" value="NEUTRAL CERAMIDASE"/>
    <property type="match status" value="1"/>
</dbReference>
<comment type="cofactor">
    <cofactor evidence="6">
        <name>Zn(2+)</name>
        <dbReference type="ChEBI" id="CHEBI:29105"/>
    </cofactor>
    <text evidence="6">Binds 1 zinc ion per subunit.</text>
</comment>
<feature type="domain" description="Neutral/alkaline non-lysosomal ceramidase N-terminal" evidence="9">
    <location>
        <begin position="29"/>
        <end position="532"/>
    </location>
</feature>
<dbReference type="STRING" id="195883.A0A482WXC2"/>
<dbReference type="InParanoid" id="A0A482WXC2"/>
<evidence type="ECO:0000256" key="3">
    <source>
        <dbReference type="ARBA" id="ARBA00019235"/>
    </source>
</evidence>
<dbReference type="PANTHER" id="PTHR12670">
    <property type="entry name" value="CERAMIDASE"/>
    <property type="match status" value="1"/>
</dbReference>
<dbReference type="Pfam" id="PF04734">
    <property type="entry name" value="Ceramidase_alk"/>
    <property type="match status" value="1"/>
</dbReference>
<dbReference type="Proteomes" id="UP000291343">
    <property type="component" value="Unassembled WGS sequence"/>
</dbReference>
<evidence type="ECO:0000256" key="7">
    <source>
        <dbReference type="RuleBase" id="RU366019"/>
    </source>
</evidence>
<evidence type="ECO:0000256" key="1">
    <source>
        <dbReference type="ARBA" id="ARBA00009835"/>
    </source>
</evidence>
<dbReference type="SMR" id="A0A482WXC2"/>
<comment type="similarity">
    <text evidence="1 7">Belongs to the neutral ceramidase family.</text>
</comment>
<comment type="catalytic activity">
    <reaction evidence="7">
        <text>an N-acylsphing-4-enine + H2O = sphing-4-enine + a fatty acid</text>
        <dbReference type="Rhea" id="RHEA:20856"/>
        <dbReference type="ChEBI" id="CHEBI:15377"/>
        <dbReference type="ChEBI" id="CHEBI:28868"/>
        <dbReference type="ChEBI" id="CHEBI:52639"/>
        <dbReference type="ChEBI" id="CHEBI:57756"/>
        <dbReference type="EC" id="3.5.1.23"/>
    </reaction>
</comment>
<accession>A0A482WXC2</accession>
<feature type="signal peptide" evidence="8">
    <location>
        <begin position="1"/>
        <end position="20"/>
    </location>
</feature>
<dbReference type="GO" id="GO:0016020">
    <property type="term" value="C:membrane"/>
    <property type="evidence" value="ECO:0007669"/>
    <property type="project" value="GOC"/>
</dbReference>
<dbReference type="GO" id="GO:0005576">
    <property type="term" value="C:extracellular region"/>
    <property type="evidence" value="ECO:0007669"/>
    <property type="project" value="TreeGrafter"/>
</dbReference>
<feature type="active site" description="Nucleophile" evidence="5">
    <location>
        <position position="279"/>
    </location>
</feature>
<evidence type="ECO:0000256" key="5">
    <source>
        <dbReference type="PIRSR" id="PIRSR606823-1"/>
    </source>
</evidence>
<feature type="binding site" evidence="6">
    <location>
        <position position="467"/>
    </location>
    <ligand>
        <name>Zn(2+)</name>
        <dbReference type="ChEBI" id="CHEBI:29105"/>
    </ligand>
</feature>
<dbReference type="InterPro" id="IPR031329">
    <property type="entry name" value="NEUT/ALK_ceramidase_N"/>
</dbReference>
<evidence type="ECO:0000259" key="10">
    <source>
        <dbReference type="Pfam" id="PF17048"/>
    </source>
</evidence>